<name>A0A2U1SYT1_9MICO</name>
<sequence length="138" mass="14931">MPSATQATPSVSSWPGQRLGLPETGPRSVARPLRRIAALLIDFALAALLSAVFFGYEQWASTLIFMATQVLFIPLTSGGIGHLCVGLRVVPIRGGWVGIWRPLVRTLLLALVIPALIWDADQRGLHDKIAGTVLVRVR</sequence>
<evidence type="ECO:0000256" key="1">
    <source>
        <dbReference type="SAM" id="MobiDB-lite"/>
    </source>
</evidence>
<keyword evidence="2" id="KW-0472">Membrane</keyword>
<keyword evidence="2" id="KW-1133">Transmembrane helix</keyword>
<feature type="transmembrane region" description="Helical" evidence="2">
    <location>
        <begin position="62"/>
        <end position="87"/>
    </location>
</feature>
<feature type="transmembrane region" description="Helical" evidence="2">
    <location>
        <begin position="99"/>
        <end position="118"/>
    </location>
</feature>
<accession>A0A2U1SYT1</accession>
<feature type="region of interest" description="Disordered" evidence="1">
    <location>
        <begin position="1"/>
        <end position="26"/>
    </location>
</feature>
<dbReference type="Proteomes" id="UP000244978">
    <property type="component" value="Unassembled WGS sequence"/>
</dbReference>
<feature type="transmembrane region" description="Helical" evidence="2">
    <location>
        <begin position="36"/>
        <end position="56"/>
    </location>
</feature>
<evidence type="ECO:0000313" key="3">
    <source>
        <dbReference type="EMBL" id="PWB96790.1"/>
    </source>
</evidence>
<dbReference type="PANTHER" id="PTHR36115">
    <property type="entry name" value="PROLINE-RICH ANTIGEN HOMOLOG-RELATED"/>
    <property type="match status" value="1"/>
</dbReference>
<dbReference type="InterPro" id="IPR051791">
    <property type="entry name" value="Pra-immunoreactive"/>
</dbReference>
<evidence type="ECO:0000313" key="4">
    <source>
        <dbReference type="Proteomes" id="UP000244978"/>
    </source>
</evidence>
<feature type="compositionally biased region" description="Polar residues" evidence="1">
    <location>
        <begin position="1"/>
        <end position="15"/>
    </location>
</feature>
<reference evidence="4" key="1">
    <citation type="submission" date="2018-04" db="EMBL/GenBank/DDBJ databases">
        <authorList>
            <person name="Liu S."/>
            <person name="Wang Z."/>
            <person name="Li J."/>
        </authorList>
    </citation>
    <scope>NUCLEOTIDE SEQUENCE [LARGE SCALE GENOMIC DNA]</scope>
    <source>
        <strain evidence="4">S1194</strain>
    </source>
</reference>
<keyword evidence="4" id="KW-1185">Reference proteome</keyword>
<organism evidence="3 4">
    <name type="scientific">Homoserinimonas hongtaonis</name>
    <dbReference type="NCBI Taxonomy" id="2079791"/>
    <lineage>
        <taxon>Bacteria</taxon>
        <taxon>Bacillati</taxon>
        <taxon>Actinomycetota</taxon>
        <taxon>Actinomycetes</taxon>
        <taxon>Micrococcales</taxon>
        <taxon>Microbacteriaceae</taxon>
        <taxon>Homoserinimonas</taxon>
    </lineage>
</organism>
<dbReference type="InterPro" id="IPR016795">
    <property type="entry name" value="UCP021697"/>
</dbReference>
<keyword evidence="2" id="KW-0812">Transmembrane</keyword>
<dbReference type="PANTHER" id="PTHR36115:SF6">
    <property type="entry name" value="PROLINE-RICH ANTIGEN HOMOLOG"/>
    <property type="match status" value="1"/>
</dbReference>
<evidence type="ECO:0000256" key="2">
    <source>
        <dbReference type="SAM" id="Phobius"/>
    </source>
</evidence>
<comment type="caution">
    <text evidence="3">The sequence shown here is derived from an EMBL/GenBank/DDBJ whole genome shotgun (WGS) entry which is preliminary data.</text>
</comment>
<proteinExistence type="predicted"/>
<dbReference type="RefSeq" id="WP_108996871.1">
    <property type="nucleotide sequence ID" value="NZ_QEEX01000001.1"/>
</dbReference>
<dbReference type="EMBL" id="QEEX01000001">
    <property type="protein sequence ID" value="PWB96790.1"/>
    <property type="molecule type" value="Genomic_DNA"/>
</dbReference>
<protein>
    <submittedName>
        <fullName evidence="3">RDD family protein</fullName>
    </submittedName>
</protein>
<gene>
    <name evidence="3" type="ORF">DF220_02285</name>
</gene>
<dbReference type="PIRSF" id="PIRSF021697">
    <property type="entry name" value="UCP021697"/>
    <property type="match status" value="1"/>
</dbReference>
<dbReference type="AlphaFoldDB" id="A0A2U1SYT1"/>